<dbReference type="NCBIfam" id="TIGR03347">
    <property type="entry name" value="VI_chp_1"/>
    <property type="match status" value="1"/>
</dbReference>
<dbReference type="EMBL" id="NQOU01000004">
    <property type="protein sequence ID" value="RII82388.1"/>
    <property type="molecule type" value="Genomic_DNA"/>
</dbReference>
<reference evidence="1 2" key="1">
    <citation type="submission" date="2017-08" db="EMBL/GenBank/DDBJ databases">
        <title>Pusillimonas indicus sp. nov., a member of the family Alcaligenaceae isolated from surface seawater.</title>
        <authorList>
            <person name="Li J."/>
        </authorList>
    </citation>
    <scope>NUCLEOTIDE SEQUENCE [LARGE SCALE GENOMIC DNA]</scope>
    <source>
        <strain evidence="1 2">17-4A</strain>
    </source>
</reference>
<dbReference type="RefSeq" id="WP_119442363.1">
    <property type="nucleotide sequence ID" value="NZ_CP170494.1"/>
</dbReference>
<evidence type="ECO:0000313" key="2">
    <source>
        <dbReference type="Proteomes" id="UP000266483"/>
    </source>
</evidence>
<gene>
    <name evidence="1" type="ORF">CJO09_10845</name>
</gene>
<evidence type="ECO:0000313" key="1">
    <source>
        <dbReference type="EMBL" id="RII82388.1"/>
    </source>
</evidence>
<accession>A0ABX9MUY4</accession>
<protein>
    <recommendedName>
        <fullName evidence="3">Type VI secretion protein</fullName>
    </recommendedName>
</protein>
<dbReference type="Pfam" id="PF06996">
    <property type="entry name" value="T6SS_TssG"/>
    <property type="match status" value="1"/>
</dbReference>
<dbReference type="InterPro" id="IPR010732">
    <property type="entry name" value="T6SS_TssG-like"/>
</dbReference>
<dbReference type="Proteomes" id="UP000266483">
    <property type="component" value="Unassembled WGS sequence"/>
</dbReference>
<sequence length="328" mass="37453">MADQDGTKALAIKGRLLQQSERFSFFQAYRLLRLTALQEGRPEADVKIRPSLSLHFPGTDLNDIRETAPGTYRLTANFLGLYGVTSPLPNFYSEQLLDEHHEGRHSNRDFLDIISQTIYPLFFRAWLKSRAHVRIKEFNDHRLLEIFHTFVGINEPLRFLNKPGFSHLLRFAGLFSQYPRSAMGLRTIIAALYPKSNVEVVQQDEMWQAIPADQRLQLGSQACTLGHDSHVGAIVRSRSNNLTIRIHDIDQTTFLGLLPGQEEFNKLAFIIRYYLLDPLNVRLDLQLRRGAVQPIQLGAPNKNWAALGHDTWLVDTQSPHEAHAQVVL</sequence>
<proteinExistence type="predicted"/>
<comment type="caution">
    <text evidence="1">The sequence shown here is derived from an EMBL/GenBank/DDBJ whole genome shotgun (WGS) entry which is preliminary data.</text>
</comment>
<dbReference type="PANTHER" id="PTHR35564">
    <property type="match status" value="1"/>
</dbReference>
<keyword evidence="2" id="KW-1185">Reference proteome</keyword>
<evidence type="ECO:0008006" key="3">
    <source>
        <dbReference type="Google" id="ProtNLM"/>
    </source>
</evidence>
<name>A0ABX9MUY4_9BURK</name>
<organism evidence="1 2">
    <name type="scientific">Neopusillimonas maritima</name>
    <dbReference type="NCBI Taxonomy" id="2026239"/>
    <lineage>
        <taxon>Bacteria</taxon>
        <taxon>Pseudomonadati</taxon>
        <taxon>Pseudomonadota</taxon>
        <taxon>Betaproteobacteria</taxon>
        <taxon>Burkholderiales</taxon>
        <taxon>Alcaligenaceae</taxon>
        <taxon>Neopusillimonas</taxon>
    </lineage>
</organism>
<dbReference type="PANTHER" id="PTHR35564:SF3">
    <property type="entry name" value="TYPE VI SECRETION SYSTEM BASEPLATE SUBUNIT TSSG"/>
    <property type="match status" value="1"/>
</dbReference>